<dbReference type="HOGENOM" id="CLU_170807_0_0_2"/>
<feature type="transmembrane region" description="Helical" evidence="1">
    <location>
        <begin position="15"/>
        <end position="36"/>
    </location>
</feature>
<keyword evidence="1" id="KW-0472">Membrane</keyword>
<protein>
    <submittedName>
        <fullName evidence="2">Mobile element protein</fullName>
    </submittedName>
</protein>
<sequence length="88" mass="10224">MTAPKPLRVWSEDSIYGAIILGFIAQLFISLMRYEFEELKHTSTKFIKKSLKNLTLTVKFKINGVKNYIFANFDRINILIVAKWNGII</sequence>
<dbReference type="EMBL" id="CP009508">
    <property type="protein sequence ID" value="AKB38784.1"/>
    <property type="molecule type" value="Genomic_DNA"/>
</dbReference>
<dbReference type="KEGG" id="msj:MSSAC_4194"/>
<reference evidence="2 3" key="1">
    <citation type="submission" date="2014-07" db="EMBL/GenBank/DDBJ databases">
        <title>Methanogenic archaea and the global carbon cycle.</title>
        <authorList>
            <person name="Henriksen J.R."/>
            <person name="Luke J."/>
            <person name="Reinhart S."/>
            <person name="Benedict M.N."/>
            <person name="Youngblut N.D."/>
            <person name="Metcalf M.E."/>
            <person name="Whitaker R.J."/>
            <person name="Metcalf W.W."/>
        </authorList>
    </citation>
    <scope>NUCLEOTIDE SEQUENCE [LARGE SCALE GENOMIC DNA]</scope>
    <source>
        <strain evidence="2 3">C2J</strain>
    </source>
</reference>
<proteinExistence type="predicted"/>
<gene>
    <name evidence="2" type="ORF">MSSAC_4194</name>
</gene>
<evidence type="ECO:0000313" key="2">
    <source>
        <dbReference type="EMBL" id="AKB38784.1"/>
    </source>
</evidence>
<organism evidence="2 3">
    <name type="scientific">Methanosarcina siciliae C2J</name>
    <dbReference type="NCBI Taxonomy" id="1434118"/>
    <lineage>
        <taxon>Archaea</taxon>
        <taxon>Methanobacteriati</taxon>
        <taxon>Methanobacteriota</taxon>
        <taxon>Stenosarchaea group</taxon>
        <taxon>Methanomicrobia</taxon>
        <taxon>Methanosarcinales</taxon>
        <taxon>Methanosarcinaceae</taxon>
        <taxon>Methanosarcina</taxon>
    </lineage>
</organism>
<dbReference type="PATRIC" id="fig|1434118.4.peg.5375"/>
<keyword evidence="1" id="KW-0812">Transmembrane</keyword>
<evidence type="ECO:0000313" key="3">
    <source>
        <dbReference type="Proteomes" id="UP000033123"/>
    </source>
</evidence>
<dbReference type="STRING" id="1434118.MSSAC_4194"/>
<keyword evidence="1" id="KW-1133">Transmembrane helix</keyword>
<accession>A0A0E3PUM5</accession>
<dbReference type="AlphaFoldDB" id="A0A0E3PUM5"/>
<dbReference type="Proteomes" id="UP000033123">
    <property type="component" value="Chromosome"/>
</dbReference>
<name>A0A0E3PUM5_9EURY</name>
<evidence type="ECO:0000256" key="1">
    <source>
        <dbReference type="SAM" id="Phobius"/>
    </source>
</evidence>